<keyword evidence="1" id="KW-0479">Metal-binding</keyword>
<dbReference type="Proteomes" id="UP001165122">
    <property type="component" value="Unassembled WGS sequence"/>
</dbReference>
<keyword evidence="1" id="KW-0863">Zinc-finger</keyword>
<organism evidence="4 5">
    <name type="scientific">Triparma laevis f. longispina</name>
    <dbReference type="NCBI Taxonomy" id="1714387"/>
    <lineage>
        <taxon>Eukaryota</taxon>
        <taxon>Sar</taxon>
        <taxon>Stramenopiles</taxon>
        <taxon>Ochrophyta</taxon>
        <taxon>Bolidophyceae</taxon>
        <taxon>Parmales</taxon>
        <taxon>Triparmaceae</taxon>
        <taxon>Triparma</taxon>
    </lineage>
</organism>
<dbReference type="Pfam" id="PF13764">
    <property type="entry name" value="E3_UbLigase_R4"/>
    <property type="match status" value="1"/>
</dbReference>
<dbReference type="InterPro" id="IPR045189">
    <property type="entry name" value="UBR4-like"/>
</dbReference>
<proteinExistence type="inferred from homology"/>
<dbReference type="PROSITE" id="PS52043">
    <property type="entry name" value="UBR4_E3"/>
    <property type="match status" value="1"/>
</dbReference>
<comment type="similarity">
    <text evidence="1">Belongs to the UBR4 family.</text>
</comment>
<name>A0A9W6ZSG9_9STRA</name>
<feature type="region of interest" description="UBR4 E3 catalytic module" evidence="1">
    <location>
        <begin position="867"/>
        <end position="1449"/>
    </location>
</feature>
<feature type="compositionally biased region" description="Acidic residues" evidence="2">
    <location>
        <begin position="257"/>
        <end position="310"/>
    </location>
</feature>
<keyword evidence="5" id="KW-1185">Reference proteome</keyword>
<feature type="domain" description="E3 ubiquitin ligase UBR4 C-terminal" evidence="3">
    <location>
        <begin position="519"/>
        <end position="1342"/>
    </location>
</feature>
<feature type="compositionally biased region" description="Polar residues" evidence="2">
    <location>
        <begin position="391"/>
        <end position="403"/>
    </location>
</feature>
<evidence type="ECO:0000313" key="5">
    <source>
        <dbReference type="Proteomes" id="UP001165122"/>
    </source>
</evidence>
<evidence type="ECO:0000256" key="2">
    <source>
        <dbReference type="SAM" id="MobiDB-lite"/>
    </source>
</evidence>
<dbReference type="InterPro" id="IPR025704">
    <property type="entry name" value="E3_Ub_ligase_UBR4_C"/>
</dbReference>
<feature type="compositionally biased region" description="Basic residues" evidence="2">
    <location>
        <begin position="201"/>
        <end position="210"/>
    </location>
</feature>
<sequence>MPLPAHLNGARKVIYNSLYSTTLVPSPSATYHTPHQQKMLSTIATLTLSVPPNKVHYLLNELIGNSNSSMTLECGRILQSFMPCPLIPSLLLSLLSDPVNYDNSTIPLRLLLYILKPYAGSTWLYYHIGPLCDIIRGRFEAGKDVSDLVSIINKILSRRSSNIWSEPSTLTKIVAMCVVVNSDRTKKILKICHPEFSGSKSNKKPQRKRSNSVMAMEVDNQLLVGRHMDEDEDEASENSYSDEDRSPPLCLKTHSNDEDEDEDSEGGGDDVDLDQDVENDEDDDDDDDEDEELDEGEDEGDDDDDPEGLDDAWGFGNNSSQVTGGTGTSDSDDHDHDHEDEEDEEELESMRLDDGFEFLPRGDGLEDDGLGLELPPPPPPARSNPLPPSKQKINTNSSNSKASQPHPAPATQTQKNALYISALLDLLNPTSNSSSLSTVPSQPLLKLLFTLIKPPPTIPKYNIYLRRQATQEEFFPRNLKTNPIGYSMIQKSTKEEPTIFDLIKYIAEGVGMPDGAEMIEILVAGKLVNRDLKVRLVQEQIWRTYILDNNQSNVPVDDVSVSSLPPMVISYRLIGVDGEAEEEIIETVEEESTDAGSKKTLELSKKLGEAGMRAILQEVETHILDSLRIARRDETPPSLSSDAGTGLELLTTAMQVPINRAILTQLDGDFKLLKLLLNVIRHGGGSSDSHATFDALLKIIQTLSDSDGDSLKPSTPTGSTSASSTPAAKGSTKSLNMILKALEEDEVKSLLSTQPSLIKVVGRLIPTLLTPAGCPTLAAKVTQNVNFSTPDNVYHKIYSAVATYCQDETFARSLVSSNFVEKCSEFVMDSCPPCPPPQTETLHEDGSAWLEEPEKSEMKNAWSEYLAKLGLLECLKVVVPLAVFESIQNSVPADFIATCFWLSNSSGFGEVGVEAEKFIENVVLNNAQTKKTISVKEDTLKQRKKQLAEKRRNAALKAMQKSTVMQTKTKTKTTEKPKATPAWMLEMEGMGEEECLVCCTCGEGYEYNPSGVIGVYSYLCRVSVPSIGGVEGNPLFTSLPTKISAQTVNLSPLPNSTSPTSTTTPKKMKTIEDDAEEDAFVSKPTPPTADEVTALNTLLVKAKKHNGEFRGATTHKTLSTYSSVSAANAIHINCHQRAVSADRSLKNPKGEWEGSTLRNSRVKTNSLLPLIGYGGNINTTTYEDSIQKFFSSVSSQVGLSTNLSSSSSSSSSSVSRTFLTLHDIKNLLEKFAGGESLSESCQGGSTTSNALHLIRLLSFARSITTISELNGEVGPARAKAIPSTFVLNAIASPSASPSSLSNAVVFALVCSLVYESTEFWNSYKHLFLINLLRTASVATPRTPGSGSGRKRALSLSDWDLVDEGGKRKLKANISEQQRQRLNLFLLVDRAFQMNLASDLPDEQTVQDTGDELGEFIGAVQKADELESLWRLKKGTNLITYEILVSIINR</sequence>
<evidence type="ECO:0000313" key="4">
    <source>
        <dbReference type="EMBL" id="GMH58551.1"/>
    </source>
</evidence>
<keyword evidence="1" id="KW-0862">Zinc</keyword>
<dbReference type="GO" id="GO:0008270">
    <property type="term" value="F:zinc ion binding"/>
    <property type="evidence" value="ECO:0007669"/>
    <property type="project" value="UniProtKB-KW"/>
</dbReference>
<evidence type="ECO:0000259" key="3">
    <source>
        <dbReference type="Pfam" id="PF13764"/>
    </source>
</evidence>
<dbReference type="PANTHER" id="PTHR21725">
    <property type="entry name" value="E3 UBIQUITIN-PROTEIN LIGASE UBR4"/>
    <property type="match status" value="1"/>
</dbReference>
<feature type="region of interest" description="Disordered" evidence="2">
    <location>
        <begin position="230"/>
        <end position="411"/>
    </location>
</feature>
<gene>
    <name evidence="4" type="ORF">TrLO_g840</name>
</gene>
<dbReference type="OrthoDB" id="30336at2759"/>
<feature type="compositionally biased region" description="Pro residues" evidence="2">
    <location>
        <begin position="374"/>
        <end position="388"/>
    </location>
</feature>
<dbReference type="PANTHER" id="PTHR21725:SF1">
    <property type="entry name" value="E3 UBIQUITIN-PROTEIN LIGASE UBR4"/>
    <property type="match status" value="1"/>
</dbReference>
<feature type="region of interest" description="Disordered" evidence="2">
    <location>
        <begin position="707"/>
        <end position="730"/>
    </location>
</feature>
<feature type="compositionally biased region" description="Acidic residues" evidence="2">
    <location>
        <begin position="338"/>
        <end position="347"/>
    </location>
</feature>
<reference evidence="5" key="1">
    <citation type="journal article" date="2023" name="Commun. Biol.">
        <title>Genome analysis of Parmales, the sister group of diatoms, reveals the evolutionary specialization of diatoms from phago-mixotrophs to photoautotrophs.</title>
        <authorList>
            <person name="Ban H."/>
            <person name="Sato S."/>
            <person name="Yoshikawa S."/>
            <person name="Yamada K."/>
            <person name="Nakamura Y."/>
            <person name="Ichinomiya M."/>
            <person name="Sato N."/>
            <person name="Blanc-Mathieu R."/>
            <person name="Endo H."/>
            <person name="Kuwata A."/>
            <person name="Ogata H."/>
        </authorList>
    </citation>
    <scope>NUCLEOTIDE SEQUENCE [LARGE SCALE GENOMIC DNA]</scope>
    <source>
        <strain evidence="5">NIES 3700</strain>
    </source>
</reference>
<evidence type="ECO:0000256" key="1">
    <source>
        <dbReference type="PROSITE-ProRule" id="PRU01388"/>
    </source>
</evidence>
<dbReference type="EMBL" id="BRXW01000479">
    <property type="protein sequence ID" value="GMH58551.1"/>
    <property type="molecule type" value="Genomic_DNA"/>
</dbReference>
<protein>
    <recommendedName>
        <fullName evidence="3">E3 ubiquitin ligase UBR4 C-terminal domain-containing protein</fullName>
    </recommendedName>
</protein>
<accession>A0A9W6ZSG9</accession>
<comment type="caution">
    <text evidence="4">The sequence shown here is derived from an EMBL/GenBank/DDBJ whole genome shotgun (WGS) entry which is preliminary data.</text>
</comment>
<feature type="compositionally biased region" description="Low complexity" evidence="2">
    <location>
        <begin position="712"/>
        <end position="730"/>
    </location>
</feature>
<feature type="region of interest" description="Disordered" evidence="2">
    <location>
        <begin position="197"/>
        <end position="216"/>
    </location>
</feature>